<dbReference type="Gene3D" id="1.10.472.10">
    <property type="entry name" value="Cyclin-like"/>
    <property type="match status" value="2"/>
</dbReference>
<dbReference type="Pfam" id="PF02984">
    <property type="entry name" value="Cyclin_C"/>
    <property type="match status" value="1"/>
</dbReference>
<dbReference type="InterPro" id="IPR036915">
    <property type="entry name" value="Cyclin-like_sf"/>
</dbReference>
<dbReference type="InterPro" id="IPR004367">
    <property type="entry name" value="Cyclin_C-dom"/>
</dbReference>
<keyword evidence="6" id="KW-1185">Reference proteome</keyword>
<dbReference type="InterPro" id="IPR006671">
    <property type="entry name" value="Cyclin_N"/>
</dbReference>
<dbReference type="GeneID" id="94226973"/>
<dbReference type="PANTHER" id="PTHR10177">
    <property type="entry name" value="CYCLINS"/>
    <property type="match status" value="1"/>
</dbReference>
<dbReference type="SMART" id="SM00385">
    <property type="entry name" value="CYCLIN"/>
    <property type="match status" value="2"/>
</dbReference>
<dbReference type="SUPFAM" id="SSF47954">
    <property type="entry name" value="Cyclin-like"/>
    <property type="match status" value="2"/>
</dbReference>
<accession>H3GVH4</accession>
<dbReference type="SMART" id="SM01332">
    <property type="entry name" value="Cyclin_C"/>
    <property type="match status" value="1"/>
</dbReference>
<dbReference type="InterPro" id="IPR039361">
    <property type="entry name" value="Cyclin"/>
</dbReference>
<dbReference type="CDD" id="cd20529">
    <property type="entry name" value="CYCLIN_CCNJ-like_rpt2"/>
    <property type="match status" value="1"/>
</dbReference>
<dbReference type="FunFam" id="1.10.472.10:FF:000256">
    <property type="entry name" value="Cyclin A3, putative"/>
    <property type="match status" value="1"/>
</dbReference>
<dbReference type="AlphaFoldDB" id="H3GVH4"/>
<sequence>MEWEAQCLECDEVLDDDDLLSTQESESGEALGLLVSDAPWTAELSFEEQNLVALEDRDVDSVYRAMLRQELVRPDFSQQYAYLKYRRVLVDWMAEVGETHLRMRKEYVHAAVGYLEKVLARDEPLPRKDRFQLLALSCLRAALKFLGTEEELPPMAEFWEMGNRMYSFDEISDTEAHIFQKLGWRLTVVTPLHFLQHYMGQTVLFADDRLLGSELVDEAHAYYCKYAEFFVDLVLQEYALQVYRPSVAAASILVASRKALGVTPLWRDELSVLTGYEEKQVAPCFQAVWEHFEETFGPRNKNYERDDSPSGVADF</sequence>
<evidence type="ECO:0000313" key="6">
    <source>
        <dbReference type="Proteomes" id="UP000005238"/>
    </source>
</evidence>
<dbReference type="GO" id="GO:0005634">
    <property type="term" value="C:nucleus"/>
    <property type="evidence" value="ECO:0000318"/>
    <property type="project" value="GO_Central"/>
</dbReference>
<dbReference type="RefSeq" id="XP_067745541.1">
    <property type="nucleotide sequence ID" value="XM_067891159.1"/>
</dbReference>
<dbReference type="eggNOG" id="KOG0653">
    <property type="taxonomic scope" value="Eukaryota"/>
</dbReference>
<dbReference type="VEuPathDB" id="FungiDB:KRP23_6021"/>
<dbReference type="EMBL" id="DS566056">
    <property type="status" value="NOT_ANNOTATED_CDS"/>
    <property type="molecule type" value="Genomic_DNA"/>
</dbReference>
<dbReference type="InParanoid" id="H3GVH4"/>
<feature type="domain" description="Cyclin-like" evidence="3">
    <location>
        <begin position="213"/>
        <end position="290"/>
    </location>
</feature>
<evidence type="ECO:0000259" key="3">
    <source>
        <dbReference type="SMART" id="SM00385"/>
    </source>
</evidence>
<keyword evidence="1 2" id="KW-0195">Cyclin</keyword>
<name>H3GVH4_PHYRM</name>
<dbReference type="Pfam" id="PF00134">
    <property type="entry name" value="Cyclin_N"/>
    <property type="match status" value="1"/>
</dbReference>
<feature type="domain" description="Cyclin C-terminal" evidence="4">
    <location>
        <begin position="189"/>
        <end position="311"/>
    </location>
</feature>
<dbReference type="GO" id="GO:0000307">
    <property type="term" value="C:cyclin-dependent protein kinase holoenzyme complex"/>
    <property type="evidence" value="ECO:0000318"/>
    <property type="project" value="GO_Central"/>
</dbReference>
<feature type="domain" description="Cyclin-like" evidence="3">
    <location>
        <begin position="91"/>
        <end position="180"/>
    </location>
</feature>
<dbReference type="OMA" id="WDLCLPT"/>
<dbReference type="STRING" id="164328.H3GVH4"/>
<evidence type="ECO:0008006" key="7">
    <source>
        <dbReference type="Google" id="ProtNLM"/>
    </source>
</evidence>
<dbReference type="Proteomes" id="UP000005238">
    <property type="component" value="Unassembled WGS sequence"/>
</dbReference>
<organism evidence="5 6">
    <name type="scientific">Phytophthora ramorum</name>
    <name type="common">Sudden oak death agent</name>
    <dbReference type="NCBI Taxonomy" id="164328"/>
    <lineage>
        <taxon>Eukaryota</taxon>
        <taxon>Sar</taxon>
        <taxon>Stramenopiles</taxon>
        <taxon>Oomycota</taxon>
        <taxon>Peronosporomycetes</taxon>
        <taxon>Peronosporales</taxon>
        <taxon>Peronosporaceae</taxon>
        <taxon>Phytophthora</taxon>
    </lineage>
</organism>
<dbReference type="HOGENOM" id="CLU_063883_1_0_1"/>
<evidence type="ECO:0000256" key="1">
    <source>
        <dbReference type="ARBA" id="ARBA00023127"/>
    </source>
</evidence>
<dbReference type="VEuPathDB" id="FungiDB:KRP22_5400"/>
<dbReference type="InterPro" id="IPR013763">
    <property type="entry name" value="Cyclin-like_dom"/>
</dbReference>
<evidence type="ECO:0000259" key="4">
    <source>
        <dbReference type="SMART" id="SM01332"/>
    </source>
</evidence>
<comment type="similarity">
    <text evidence="2">Belongs to the cyclin family.</text>
</comment>
<evidence type="ECO:0000313" key="5">
    <source>
        <dbReference type="EnsemblProtists" id="Phyra81340"/>
    </source>
</evidence>
<reference evidence="6" key="1">
    <citation type="journal article" date="2006" name="Science">
        <title>Phytophthora genome sequences uncover evolutionary origins and mechanisms of pathogenesis.</title>
        <authorList>
            <person name="Tyler B.M."/>
            <person name="Tripathy S."/>
            <person name="Zhang X."/>
            <person name="Dehal P."/>
            <person name="Jiang R.H."/>
            <person name="Aerts A."/>
            <person name="Arredondo F.D."/>
            <person name="Baxter L."/>
            <person name="Bensasson D."/>
            <person name="Beynon J.L."/>
            <person name="Chapman J."/>
            <person name="Damasceno C.M."/>
            <person name="Dorrance A.E."/>
            <person name="Dou D."/>
            <person name="Dickerman A.W."/>
            <person name="Dubchak I.L."/>
            <person name="Garbelotto M."/>
            <person name="Gijzen M."/>
            <person name="Gordon S.G."/>
            <person name="Govers F."/>
            <person name="Grunwald N.J."/>
            <person name="Huang W."/>
            <person name="Ivors K.L."/>
            <person name="Jones R.W."/>
            <person name="Kamoun S."/>
            <person name="Krampis K."/>
            <person name="Lamour K.H."/>
            <person name="Lee M.K."/>
            <person name="McDonald W.H."/>
            <person name="Medina M."/>
            <person name="Meijer H.J."/>
            <person name="Nordberg E.K."/>
            <person name="Maclean D.J."/>
            <person name="Ospina-Giraldo M.D."/>
            <person name="Morris P.F."/>
            <person name="Phuntumart V."/>
            <person name="Putnam N.H."/>
            <person name="Rash S."/>
            <person name="Rose J.K."/>
            <person name="Sakihama Y."/>
            <person name="Salamov A.A."/>
            <person name="Savidor A."/>
            <person name="Scheuring C.F."/>
            <person name="Smith B.M."/>
            <person name="Sobral B.W."/>
            <person name="Terry A."/>
            <person name="Torto-Alalibo T.A."/>
            <person name="Win J."/>
            <person name="Xu Z."/>
            <person name="Zhang H."/>
            <person name="Grigoriev I.V."/>
            <person name="Rokhsar D.S."/>
            <person name="Boore J.L."/>
        </authorList>
    </citation>
    <scope>NUCLEOTIDE SEQUENCE [LARGE SCALE GENOMIC DNA]</scope>
    <source>
        <strain evidence="6">Pr102</strain>
    </source>
</reference>
<dbReference type="GO" id="GO:0000082">
    <property type="term" value="P:G1/S transition of mitotic cell cycle"/>
    <property type="evidence" value="ECO:0000318"/>
    <property type="project" value="GO_Central"/>
</dbReference>
<dbReference type="OrthoDB" id="285802at2759"/>
<dbReference type="EnsemblProtists" id="Phyra81340">
    <property type="protein sequence ID" value="Phyra81340"/>
    <property type="gene ID" value="Phyra81340"/>
</dbReference>
<dbReference type="GO" id="GO:0016538">
    <property type="term" value="F:cyclin-dependent protein serine/threonine kinase regulator activity"/>
    <property type="evidence" value="ECO:0000318"/>
    <property type="project" value="GO_Central"/>
</dbReference>
<dbReference type="GO" id="GO:0005737">
    <property type="term" value="C:cytoplasm"/>
    <property type="evidence" value="ECO:0000318"/>
    <property type="project" value="GO_Central"/>
</dbReference>
<reference evidence="5" key="2">
    <citation type="submission" date="2015-06" db="UniProtKB">
        <authorList>
            <consortium name="EnsemblProtists"/>
        </authorList>
    </citation>
    <scope>IDENTIFICATION</scope>
    <source>
        <strain evidence="5">Pr102</strain>
    </source>
</reference>
<evidence type="ECO:0000256" key="2">
    <source>
        <dbReference type="RuleBase" id="RU000383"/>
    </source>
</evidence>
<protein>
    <recommendedName>
        <fullName evidence="7">Cyclin N-terminal domain-containing protein</fullName>
    </recommendedName>
</protein>
<proteinExistence type="inferred from homology"/>